<dbReference type="STRING" id="378794.GCA_001570625_01971"/>
<proteinExistence type="predicted"/>
<dbReference type="Proteomes" id="UP000263273">
    <property type="component" value="Unassembled WGS sequence"/>
</dbReference>
<evidence type="ECO:0000313" key="1">
    <source>
        <dbReference type="EMBL" id="HBK53510.1"/>
    </source>
</evidence>
<gene>
    <name evidence="1" type="ORF">DDZ44_06215</name>
</gene>
<evidence type="ECO:0000313" key="2">
    <source>
        <dbReference type="Proteomes" id="UP000263273"/>
    </source>
</evidence>
<organism evidence="1 2">
    <name type="scientific">Syntrophomonas wolfei</name>
    <dbReference type="NCBI Taxonomy" id="863"/>
    <lineage>
        <taxon>Bacteria</taxon>
        <taxon>Bacillati</taxon>
        <taxon>Bacillota</taxon>
        <taxon>Clostridia</taxon>
        <taxon>Eubacteriales</taxon>
        <taxon>Syntrophomonadaceae</taxon>
        <taxon>Syntrophomonas</taxon>
    </lineage>
</organism>
<accession>A0A354YVZ3</accession>
<dbReference type="AlphaFoldDB" id="A0A354YVZ3"/>
<protein>
    <submittedName>
        <fullName evidence="1">Uncharacterized protein</fullName>
    </submittedName>
</protein>
<dbReference type="EMBL" id="DNZF01000139">
    <property type="protein sequence ID" value="HBK53510.1"/>
    <property type="molecule type" value="Genomic_DNA"/>
</dbReference>
<reference evidence="1 2" key="1">
    <citation type="journal article" date="2018" name="Nat. Biotechnol.">
        <title>A standardized bacterial taxonomy based on genome phylogeny substantially revises the tree of life.</title>
        <authorList>
            <person name="Parks D.H."/>
            <person name="Chuvochina M."/>
            <person name="Waite D.W."/>
            <person name="Rinke C."/>
            <person name="Skarshewski A."/>
            <person name="Chaumeil P.A."/>
            <person name="Hugenholtz P."/>
        </authorList>
    </citation>
    <scope>NUCLEOTIDE SEQUENCE [LARGE SCALE GENOMIC DNA]</scope>
    <source>
        <strain evidence="1">UBA10948</strain>
    </source>
</reference>
<name>A0A354YVZ3_9FIRM</name>
<comment type="caution">
    <text evidence="1">The sequence shown here is derived from an EMBL/GenBank/DDBJ whole genome shotgun (WGS) entry which is preliminary data.</text>
</comment>
<sequence>MSIVIPCNTTIFIGGCGPRPWGVSKKIYFLMLKDEVVNNPVPMTIVYIHGVQCLKLHFINIIFAKGKKGAG</sequence>